<dbReference type="VEuPathDB" id="FungiDB:BTJ68_06599"/>
<organism evidence="12 13">
    <name type="scientific">Hortaea werneckii</name>
    <name type="common">Black yeast</name>
    <name type="synonym">Cladosporium werneckii</name>
    <dbReference type="NCBI Taxonomy" id="91943"/>
    <lineage>
        <taxon>Eukaryota</taxon>
        <taxon>Fungi</taxon>
        <taxon>Dikarya</taxon>
        <taxon>Ascomycota</taxon>
        <taxon>Pezizomycotina</taxon>
        <taxon>Dothideomycetes</taxon>
        <taxon>Dothideomycetidae</taxon>
        <taxon>Mycosphaerellales</taxon>
        <taxon>Teratosphaeriaceae</taxon>
        <taxon>Hortaea</taxon>
    </lineage>
</organism>
<feature type="transmembrane region" description="Helical" evidence="10">
    <location>
        <begin position="237"/>
        <end position="260"/>
    </location>
</feature>
<dbReference type="Pfam" id="PF07690">
    <property type="entry name" value="MFS_1"/>
    <property type="match status" value="1"/>
</dbReference>
<feature type="transmembrane region" description="Helical" evidence="10">
    <location>
        <begin position="480"/>
        <end position="503"/>
    </location>
</feature>
<dbReference type="InterPro" id="IPR020846">
    <property type="entry name" value="MFS_dom"/>
</dbReference>
<protein>
    <recommendedName>
        <fullName evidence="7">Cercosporin MFS transporter CTB4</fullName>
    </recommendedName>
    <alternativeName>
        <fullName evidence="8">Cercosporin toxin biosynthesis cluster protein 4</fullName>
    </alternativeName>
</protein>
<evidence type="ECO:0000256" key="8">
    <source>
        <dbReference type="ARBA" id="ARBA00077167"/>
    </source>
</evidence>
<feature type="compositionally biased region" description="Low complexity" evidence="9">
    <location>
        <begin position="832"/>
        <end position="844"/>
    </location>
</feature>
<feature type="region of interest" description="Disordered" evidence="9">
    <location>
        <begin position="1"/>
        <end position="79"/>
    </location>
</feature>
<feature type="domain" description="Major facilitator superfamily (MFS) profile" evidence="11">
    <location>
        <begin position="111"/>
        <end position="541"/>
    </location>
</feature>
<dbReference type="InterPro" id="IPR011701">
    <property type="entry name" value="MFS"/>
</dbReference>
<dbReference type="PROSITE" id="PS50850">
    <property type="entry name" value="MFS"/>
    <property type="match status" value="1"/>
</dbReference>
<dbReference type="CDD" id="cd17323">
    <property type="entry name" value="MFS_Tpo1_MDR_like"/>
    <property type="match status" value="1"/>
</dbReference>
<dbReference type="OrthoDB" id="5296287at2759"/>
<evidence type="ECO:0000256" key="10">
    <source>
        <dbReference type="SAM" id="Phobius"/>
    </source>
</evidence>
<dbReference type="SUPFAM" id="SSF103473">
    <property type="entry name" value="MFS general substrate transporter"/>
    <property type="match status" value="1"/>
</dbReference>
<evidence type="ECO:0000256" key="5">
    <source>
        <dbReference type="ARBA" id="ARBA00038347"/>
    </source>
</evidence>
<dbReference type="EMBL" id="QWIT01001202">
    <property type="protein sequence ID" value="RMZ18975.1"/>
    <property type="molecule type" value="Genomic_DNA"/>
</dbReference>
<feature type="compositionally biased region" description="Pro residues" evidence="9">
    <location>
        <begin position="866"/>
        <end position="876"/>
    </location>
</feature>
<feature type="compositionally biased region" description="Low complexity" evidence="9">
    <location>
        <begin position="882"/>
        <end position="899"/>
    </location>
</feature>
<reference evidence="12 13" key="1">
    <citation type="journal article" date="2018" name="BMC Genomics">
        <title>Genomic evidence for intraspecific hybridization in a clonal and extremely halotolerant yeast.</title>
        <authorList>
            <person name="Gostincar C."/>
            <person name="Stajich J.E."/>
            <person name="Zupancic J."/>
            <person name="Zalar P."/>
            <person name="Gunde-Cimerman N."/>
        </authorList>
    </citation>
    <scope>NUCLEOTIDE SEQUENCE [LARGE SCALE GENOMIC DNA]</scope>
    <source>
        <strain evidence="12 13">EXF-120</strain>
    </source>
</reference>
<evidence type="ECO:0000256" key="7">
    <source>
        <dbReference type="ARBA" id="ARBA00069139"/>
    </source>
</evidence>
<comment type="function">
    <text evidence="6">MFS transporter; part of the gene cluster that mediates the biosynthesis of cercosporin, a light-activated, non-host-selective toxin. The perylenequinone chromophore of cercosporin absorbs light energy to attain an electronically-activated triplet state and produces active oxygen species such as the hydroxyl radical, superoxide, hydrogen peroxide or singlet oxygen upon reaction with oxygen molecules. These reactive oxygen species cause damage to various cellular components including lipids, proteins and nucleic acids. Responsible for secretion and accumulation of cercosporin, but does not play any roles in self-protection against the toxicity of cercosporin.</text>
</comment>
<feature type="compositionally biased region" description="Polar residues" evidence="9">
    <location>
        <begin position="29"/>
        <end position="50"/>
    </location>
</feature>
<feature type="transmembrane region" description="Helical" evidence="10">
    <location>
        <begin position="335"/>
        <end position="360"/>
    </location>
</feature>
<evidence type="ECO:0000256" key="9">
    <source>
        <dbReference type="SAM" id="MobiDB-lite"/>
    </source>
</evidence>
<dbReference type="Gene3D" id="1.20.1250.20">
    <property type="entry name" value="MFS general substrate transporter like domains"/>
    <property type="match status" value="1"/>
</dbReference>
<keyword evidence="3 10" id="KW-1133">Transmembrane helix</keyword>
<feature type="transmembrane region" description="Helical" evidence="10">
    <location>
        <begin position="420"/>
        <end position="441"/>
    </location>
</feature>
<feature type="compositionally biased region" description="Basic and acidic residues" evidence="9">
    <location>
        <begin position="739"/>
        <end position="750"/>
    </location>
</feature>
<feature type="transmembrane region" description="Helical" evidence="10">
    <location>
        <begin position="203"/>
        <end position="225"/>
    </location>
</feature>
<feature type="region of interest" description="Disordered" evidence="9">
    <location>
        <begin position="737"/>
        <end position="765"/>
    </location>
</feature>
<accession>A0A3M7I0W2</accession>
<evidence type="ECO:0000259" key="11">
    <source>
        <dbReference type="PROSITE" id="PS50850"/>
    </source>
</evidence>
<feature type="transmembrane region" description="Helical" evidence="10">
    <location>
        <begin position="380"/>
        <end position="399"/>
    </location>
</feature>
<name>A0A3M7I0W2_HORWE</name>
<keyword evidence="4 10" id="KW-0472">Membrane</keyword>
<comment type="subcellular location">
    <subcellularLocation>
        <location evidence="1">Membrane</location>
        <topology evidence="1">Multi-pass membrane protein</topology>
    </subcellularLocation>
</comment>
<feature type="compositionally biased region" description="Basic and acidic residues" evidence="9">
    <location>
        <begin position="845"/>
        <end position="856"/>
    </location>
</feature>
<dbReference type="GO" id="GO:0016020">
    <property type="term" value="C:membrane"/>
    <property type="evidence" value="ECO:0007669"/>
    <property type="project" value="UniProtKB-SubCell"/>
</dbReference>
<evidence type="ECO:0000313" key="12">
    <source>
        <dbReference type="EMBL" id="RMZ18975.1"/>
    </source>
</evidence>
<feature type="transmembrane region" description="Helical" evidence="10">
    <location>
        <begin position="447"/>
        <end position="468"/>
    </location>
</feature>
<evidence type="ECO:0000256" key="2">
    <source>
        <dbReference type="ARBA" id="ARBA00022692"/>
    </source>
</evidence>
<feature type="compositionally biased region" description="Basic and acidic residues" evidence="9">
    <location>
        <begin position="14"/>
        <end position="27"/>
    </location>
</feature>
<dbReference type="AlphaFoldDB" id="A0A3M7I0W2"/>
<feature type="region of interest" description="Disordered" evidence="9">
    <location>
        <begin position="812"/>
        <end position="904"/>
    </location>
</feature>
<evidence type="ECO:0000256" key="6">
    <source>
        <dbReference type="ARBA" id="ARBA00053977"/>
    </source>
</evidence>
<dbReference type="PANTHER" id="PTHR23502:SF68">
    <property type="entry name" value="MULTIDRUG TRANSPORTER, PUTATIVE (AFU_ORTHOLOGUE AFUA_3G01120)-RELATED"/>
    <property type="match status" value="1"/>
</dbReference>
<feature type="transmembrane region" description="Helical" evidence="10">
    <location>
        <begin position="150"/>
        <end position="170"/>
    </location>
</feature>
<feature type="compositionally biased region" description="Pro residues" evidence="9">
    <location>
        <begin position="819"/>
        <end position="831"/>
    </location>
</feature>
<evidence type="ECO:0000256" key="3">
    <source>
        <dbReference type="ARBA" id="ARBA00022989"/>
    </source>
</evidence>
<dbReference type="PANTHER" id="PTHR23502">
    <property type="entry name" value="MAJOR FACILITATOR SUPERFAMILY"/>
    <property type="match status" value="1"/>
</dbReference>
<proteinExistence type="inferred from homology"/>
<evidence type="ECO:0000256" key="4">
    <source>
        <dbReference type="ARBA" id="ARBA00023136"/>
    </source>
</evidence>
<comment type="similarity">
    <text evidence="5">Belongs to the major facilitator superfamily. CAR1 family.</text>
</comment>
<evidence type="ECO:0000313" key="13">
    <source>
        <dbReference type="Proteomes" id="UP000281677"/>
    </source>
</evidence>
<feature type="transmembrane region" description="Helical" evidence="10">
    <location>
        <begin position="266"/>
        <end position="286"/>
    </location>
</feature>
<sequence>MAAPNIAAFEGGDLPEKERLAYEEGHDANVTTNQGVAGNHTAETIANKTSPDARRQDSSNASINEPLDDPEKGPVAAENEQEDLDPNIIDWDGPDDPANPINWTATRKWTNIAVLSALTLLTPLASSMFAPGVPEVMTTFHSENENIATFVVSVYLLGFAFGPLVVAPLSELYGRSIVYHVCNVGFILFTVACALSTSMNMLIGFRFLAGIWGIAPITNGGGTIADLMKPEQRGGAMAIWAMGPLLGPVIGPVAGGFLAQAEGWRWIFWVIAIAIGVMTIAGFFALEETYPPTLLERKTKKLRKETGNPRLRSKLDQQLPAHELFIRAIVRPTKLLFLSPICALMSLYMAFVYAILYLLFTTFTFVFEDNYGFSQGTVGLVYIGCGIGMLLGLAILGKTSDPLMQYLARKHNGGKVKPEYRLPMLIYAGPTIPLGLFLYGWTAQYHIQWAVPLLGTLFVGMGLIAAFMCINTYLVDTFTIYAASAMAANTVLRSLFGATFPLFGLSMYNTLGLGWGNSLLAFIALAMCPIPLLFYCREQKWSTAITAYTSTFSLSAKDPVQLTLGDALPKSDSIMASPPNSPPFPPAGAIQDLSAFLLTEPELLSTPMEDIHKDLALLHFRRLHRVLHAVPPTSLPIDTSRAAAYGQLVRMTKVVRGYLARATAGKGMVEDVGESMIADVVKACLSLDSLGGGAGGAVGEACFGSRAARFPDGRVIGGESSIQERRAHLAIPVPASLEGLRKPPPEEAHAAKASPLPTEPTRHDLGSELNWADVLHRSRSEDDLLHRDRQGRQFRIFETRDRIRDRLLRPVENGMGISWPPPPEEPLPTTPLPSSSSLLVASPPLERRKEQKERGTGTKKSTPLPSTAPPYPPVDPPRLLHSSPTNPSTTNITTTTTSTRNRKRTDVPDTLTTWKDYLARNRRALGDWCRGSVPAGRQREWERRREVDVFLD</sequence>
<gene>
    <name evidence="12" type="ORF">D0859_17037</name>
</gene>
<dbReference type="InterPro" id="IPR036259">
    <property type="entry name" value="MFS_trans_sf"/>
</dbReference>
<evidence type="ECO:0000256" key="1">
    <source>
        <dbReference type="ARBA" id="ARBA00004141"/>
    </source>
</evidence>
<dbReference type="GO" id="GO:0022857">
    <property type="term" value="F:transmembrane transporter activity"/>
    <property type="evidence" value="ECO:0007669"/>
    <property type="project" value="InterPro"/>
</dbReference>
<keyword evidence="2 10" id="KW-0812">Transmembrane</keyword>
<feature type="transmembrane region" description="Helical" evidence="10">
    <location>
        <begin position="177"/>
        <end position="197"/>
    </location>
</feature>
<dbReference type="Proteomes" id="UP000281677">
    <property type="component" value="Unassembled WGS sequence"/>
</dbReference>
<comment type="caution">
    <text evidence="12">The sequence shown here is derived from an EMBL/GenBank/DDBJ whole genome shotgun (WGS) entry which is preliminary data.</text>
</comment>
<dbReference type="FunFam" id="1.20.1250.20:FF:000011">
    <property type="entry name" value="MFS multidrug transporter, putative"/>
    <property type="match status" value="1"/>
</dbReference>
<dbReference type="VEuPathDB" id="FungiDB:BTJ68_13522"/>
<feature type="transmembrane region" description="Helical" evidence="10">
    <location>
        <begin position="112"/>
        <end position="130"/>
    </location>
</feature>
<feature type="transmembrane region" description="Helical" evidence="10">
    <location>
        <begin position="515"/>
        <end position="535"/>
    </location>
</feature>